<protein>
    <recommendedName>
        <fullName evidence="2">Rrn9 domain-containing protein</fullName>
    </recommendedName>
</protein>
<feature type="compositionally biased region" description="Basic residues" evidence="1">
    <location>
        <begin position="657"/>
        <end position="666"/>
    </location>
</feature>
<feature type="region of interest" description="Disordered" evidence="1">
    <location>
        <begin position="220"/>
        <end position="329"/>
    </location>
</feature>
<feature type="region of interest" description="Disordered" evidence="1">
    <location>
        <begin position="553"/>
        <end position="581"/>
    </location>
</feature>
<keyword evidence="4" id="KW-1185">Reference proteome</keyword>
<evidence type="ECO:0000313" key="4">
    <source>
        <dbReference type="Proteomes" id="UP000504636"/>
    </source>
</evidence>
<dbReference type="GeneID" id="54457426"/>
<dbReference type="EMBL" id="MU003694">
    <property type="protein sequence ID" value="KAF2815218.1"/>
    <property type="molecule type" value="Genomic_DNA"/>
</dbReference>
<reference evidence="5" key="3">
    <citation type="submission" date="2025-04" db="UniProtKB">
        <authorList>
            <consortium name="RefSeq"/>
        </authorList>
    </citation>
    <scope>IDENTIFICATION</scope>
    <source>
        <strain evidence="5">CBS 304.34</strain>
    </source>
</reference>
<feature type="compositionally biased region" description="Basic and acidic residues" evidence="1">
    <location>
        <begin position="286"/>
        <end position="302"/>
    </location>
</feature>
<dbReference type="Pfam" id="PF10680">
    <property type="entry name" value="RRN9"/>
    <property type="match status" value="1"/>
</dbReference>
<feature type="compositionally biased region" description="Low complexity" evidence="1">
    <location>
        <begin position="392"/>
        <end position="402"/>
    </location>
</feature>
<dbReference type="RefSeq" id="XP_033582182.1">
    <property type="nucleotide sequence ID" value="XM_033716533.1"/>
</dbReference>
<evidence type="ECO:0000313" key="3">
    <source>
        <dbReference type="EMBL" id="KAF2815218.1"/>
    </source>
</evidence>
<feature type="region of interest" description="Disordered" evidence="1">
    <location>
        <begin position="375"/>
        <end position="492"/>
    </location>
</feature>
<proteinExistence type="predicted"/>
<evidence type="ECO:0000313" key="5">
    <source>
        <dbReference type="RefSeq" id="XP_033582182.1"/>
    </source>
</evidence>
<feature type="compositionally biased region" description="Polar residues" evidence="1">
    <location>
        <begin position="446"/>
        <end position="456"/>
    </location>
</feature>
<name>A0A6A6Z320_9PEZI</name>
<dbReference type="InterPro" id="IPR019622">
    <property type="entry name" value="Rrn9_dom"/>
</dbReference>
<feature type="region of interest" description="Disordered" evidence="1">
    <location>
        <begin position="185"/>
        <end position="205"/>
    </location>
</feature>
<dbReference type="OrthoDB" id="5412288at2759"/>
<reference evidence="3 5" key="1">
    <citation type="journal article" date="2020" name="Stud. Mycol.">
        <title>101 Dothideomycetes genomes: a test case for predicting lifestyles and emergence of pathogens.</title>
        <authorList>
            <person name="Haridas S."/>
            <person name="Albert R."/>
            <person name="Binder M."/>
            <person name="Bloem J."/>
            <person name="Labutti K."/>
            <person name="Salamov A."/>
            <person name="Andreopoulos B."/>
            <person name="Baker S."/>
            <person name="Barry K."/>
            <person name="Bills G."/>
            <person name="Bluhm B."/>
            <person name="Cannon C."/>
            <person name="Castanera R."/>
            <person name="Culley D."/>
            <person name="Daum C."/>
            <person name="Ezra D."/>
            <person name="Gonzalez J."/>
            <person name="Henrissat B."/>
            <person name="Kuo A."/>
            <person name="Liang C."/>
            <person name="Lipzen A."/>
            <person name="Lutzoni F."/>
            <person name="Magnuson J."/>
            <person name="Mondo S."/>
            <person name="Nolan M."/>
            <person name="Ohm R."/>
            <person name="Pangilinan J."/>
            <person name="Park H.-J."/>
            <person name="Ramirez L."/>
            <person name="Alfaro M."/>
            <person name="Sun H."/>
            <person name="Tritt A."/>
            <person name="Yoshinaga Y."/>
            <person name="Zwiers L.-H."/>
            <person name="Turgeon B."/>
            <person name="Goodwin S."/>
            <person name="Spatafora J."/>
            <person name="Crous P."/>
            <person name="Grigoriev I."/>
        </authorList>
    </citation>
    <scope>NUCLEOTIDE SEQUENCE</scope>
    <source>
        <strain evidence="3 5">CBS 304.34</strain>
    </source>
</reference>
<feature type="domain" description="Rrn9" evidence="2">
    <location>
        <begin position="104"/>
        <end position="175"/>
    </location>
</feature>
<feature type="region of interest" description="Disordered" evidence="1">
    <location>
        <begin position="641"/>
        <end position="690"/>
    </location>
</feature>
<gene>
    <name evidence="3 5" type="ORF">BDZ99DRAFT_409007</name>
</gene>
<dbReference type="AlphaFoldDB" id="A0A6A6Z320"/>
<dbReference type="Proteomes" id="UP000504636">
    <property type="component" value="Unplaced"/>
</dbReference>
<feature type="compositionally biased region" description="Acidic residues" evidence="1">
    <location>
        <begin position="465"/>
        <end position="474"/>
    </location>
</feature>
<evidence type="ECO:0000259" key="2">
    <source>
        <dbReference type="Pfam" id="PF10680"/>
    </source>
</evidence>
<feature type="compositionally biased region" description="Low complexity" evidence="1">
    <location>
        <begin position="8"/>
        <end position="23"/>
    </location>
</feature>
<organism evidence="3">
    <name type="scientific">Mytilinidion resinicola</name>
    <dbReference type="NCBI Taxonomy" id="574789"/>
    <lineage>
        <taxon>Eukaryota</taxon>
        <taxon>Fungi</taxon>
        <taxon>Dikarya</taxon>
        <taxon>Ascomycota</taxon>
        <taxon>Pezizomycotina</taxon>
        <taxon>Dothideomycetes</taxon>
        <taxon>Pleosporomycetidae</taxon>
        <taxon>Mytilinidiales</taxon>
        <taxon>Mytilinidiaceae</taxon>
        <taxon>Mytilinidion</taxon>
    </lineage>
</organism>
<reference evidence="5" key="2">
    <citation type="submission" date="2020-04" db="EMBL/GenBank/DDBJ databases">
        <authorList>
            <consortium name="NCBI Genome Project"/>
        </authorList>
    </citation>
    <scope>NUCLEOTIDE SEQUENCE</scope>
    <source>
        <strain evidence="5">CBS 304.34</strain>
    </source>
</reference>
<accession>A0A6A6Z320</accession>
<evidence type="ECO:0000256" key="1">
    <source>
        <dbReference type="SAM" id="MobiDB-lite"/>
    </source>
</evidence>
<feature type="compositionally biased region" description="Basic residues" evidence="1">
    <location>
        <begin position="680"/>
        <end position="690"/>
    </location>
</feature>
<feature type="compositionally biased region" description="Basic residues" evidence="1">
    <location>
        <begin position="314"/>
        <end position="324"/>
    </location>
</feature>
<feature type="region of interest" description="Disordered" evidence="1">
    <location>
        <begin position="1"/>
        <end position="89"/>
    </location>
</feature>
<sequence length="690" mass="77488">MSLFGGETSATSATSDSFSRDASPFTQSDSEPLQAVQIDGSSSVPSHKPKAEDDADDGDIELLDAPDDSGSSDYEPDRPNRFVGPPQTWRRYTVAERQLAASMEQVLAGDLAAHLYNAHVPKRELRPKSLPGLKNWHSKSRWYKENNELRKEGPRIERDPDFLPWKGWTLWPLPDAPRLRERFGVENGEDGEDGMIGGTHNASAGDDLRNVLLGTFQRFAKEQWQARPPADSDDEDTKTGMESETDTEAEANVKQESRSRSRSTTRRSRKRSIKTRSPSRSNTRAQKLDDDVVHTTEVKIQSDVETSEASEGTKKRRVRRRMRKGTYFGGGPLSRPVVLADDEKARRILQPTVNSLLSKVDKLLEVLRRSNQNHWVVRGPPDTEMESDGDTISRGTSPSRSSSRLRKPSTTQDRGPSSRPQDEFKSTKGRNPFDKPLKRNGRNPLRNLSNPASGSESDYPPGDSGDAEDEDGQEDSQPRSKRRRTNRQHDLKPRDWSEVLGLASMTGWDPAVIDRAAKRCSALFGESMDFRTLQEGDSLKAPEDPIAYTPNLTLAPQTSNPNDGGILEDSSSLAEPRPYWPPGTQSCPHTDCWGNKQQFKMPYRAIEHCIRVHKYDPRVEKREASPMLGAVHVDGFLQPIHKQHGWRGGDAGDSEKRLKHAQKRSAQKTWDVNESEYRASRRLARKRESG</sequence>
<feature type="compositionally biased region" description="Basic residues" evidence="1">
    <location>
        <begin position="260"/>
        <end position="274"/>
    </location>
</feature>
<feature type="compositionally biased region" description="Polar residues" evidence="1">
    <location>
        <begin position="553"/>
        <end position="562"/>
    </location>
</feature>
<feature type="compositionally biased region" description="Acidic residues" evidence="1">
    <location>
        <begin position="53"/>
        <end position="67"/>
    </location>
</feature>
<feature type="compositionally biased region" description="Basic and acidic residues" evidence="1">
    <location>
        <begin position="420"/>
        <end position="437"/>
    </location>
</feature>